<protein>
    <recommendedName>
        <fullName evidence="5">DUF2637 domain-containing protein</fullName>
    </recommendedName>
</protein>
<feature type="compositionally biased region" description="Basic and acidic residues" evidence="1">
    <location>
        <begin position="8"/>
        <end position="19"/>
    </location>
</feature>
<feature type="transmembrane region" description="Helical" evidence="2">
    <location>
        <begin position="262"/>
        <end position="289"/>
    </location>
</feature>
<gene>
    <name evidence="3" type="ORF">ACIBG2_40440</name>
</gene>
<dbReference type="EMBL" id="JBITGY010000012">
    <property type="protein sequence ID" value="MFI6503710.1"/>
    <property type="molecule type" value="Genomic_DNA"/>
</dbReference>
<feature type="compositionally biased region" description="Acidic residues" evidence="1">
    <location>
        <begin position="78"/>
        <end position="91"/>
    </location>
</feature>
<comment type="caution">
    <text evidence="3">The sequence shown here is derived from an EMBL/GenBank/DDBJ whole genome shotgun (WGS) entry which is preliminary data.</text>
</comment>
<organism evidence="3 4">
    <name type="scientific">Nonomuraea typhae</name>
    <dbReference type="NCBI Taxonomy" id="2603600"/>
    <lineage>
        <taxon>Bacteria</taxon>
        <taxon>Bacillati</taxon>
        <taxon>Actinomycetota</taxon>
        <taxon>Actinomycetes</taxon>
        <taxon>Streptosporangiales</taxon>
        <taxon>Streptosporangiaceae</taxon>
        <taxon>Nonomuraea</taxon>
    </lineage>
</organism>
<feature type="transmembrane region" description="Helical" evidence="2">
    <location>
        <begin position="179"/>
        <end position="202"/>
    </location>
</feature>
<feature type="region of interest" description="Disordered" evidence="1">
    <location>
        <begin position="70"/>
        <end position="91"/>
    </location>
</feature>
<evidence type="ECO:0000256" key="1">
    <source>
        <dbReference type="SAM" id="MobiDB-lite"/>
    </source>
</evidence>
<feature type="transmembrane region" description="Helical" evidence="2">
    <location>
        <begin position="214"/>
        <end position="242"/>
    </location>
</feature>
<feature type="region of interest" description="Disordered" evidence="1">
    <location>
        <begin position="1"/>
        <end position="24"/>
    </location>
</feature>
<dbReference type="RefSeq" id="WP_397089467.1">
    <property type="nucleotide sequence ID" value="NZ_JBITGY010000012.1"/>
</dbReference>
<name>A0ABW7Z699_9ACTN</name>
<keyword evidence="2" id="KW-0812">Transmembrane</keyword>
<proteinExistence type="predicted"/>
<keyword evidence="4" id="KW-1185">Reference proteome</keyword>
<evidence type="ECO:0000256" key="2">
    <source>
        <dbReference type="SAM" id="Phobius"/>
    </source>
</evidence>
<reference evidence="3 4" key="1">
    <citation type="submission" date="2024-10" db="EMBL/GenBank/DDBJ databases">
        <title>The Natural Products Discovery Center: Release of the First 8490 Sequenced Strains for Exploring Actinobacteria Biosynthetic Diversity.</title>
        <authorList>
            <person name="Kalkreuter E."/>
            <person name="Kautsar S.A."/>
            <person name="Yang D."/>
            <person name="Bader C.D."/>
            <person name="Teijaro C.N."/>
            <person name="Fluegel L."/>
            <person name="Davis C.M."/>
            <person name="Simpson J.R."/>
            <person name="Lauterbach L."/>
            <person name="Steele A.D."/>
            <person name="Gui C."/>
            <person name="Meng S."/>
            <person name="Li G."/>
            <person name="Viehrig K."/>
            <person name="Ye F."/>
            <person name="Su P."/>
            <person name="Kiefer A.F."/>
            <person name="Nichols A."/>
            <person name="Cepeda A.J."/>
            <person name="Yan W."/>
            <person name="Fan B."/>
            <person name="Jiang Y."/>
            <person name="Adhikari A."/>
            <person name="Zheng C.-J."/>
            <person name="Schuster L."/>
            <person name="Cowan T.M."/>
            <person name="Smanski M.J."/>
            <person name="Chevrette M.G."/>
            <person name="De Carvalho L.P.S."/>
            <person name="Shen B."/>
        </authorList>
    </citation>
    <scope>NUCLEOTIDE SEQUENCE [LARGE SCALE GENOMIC DNA]</scope>
    <source>
        <strain evidence="3 4">NPDC050545</strain>
    </source>
</reference>
<feature type="transmembrane region" description="Helical" evidence="2">
    <location>
        <begin position="295"/>
        <end position="314"/>
    </location>
</feature>
<keyword evidence="2" id="KW-1133">Transmembrane helix</keyword>
<sequence>MTMTIPDETAHPVERRLAESDQALPGKPAVERLLAEIDQVLAAPVPAAVPNADVPDELPESSREAVAELLESMPESSGQDDEDDHDLDGGEVMDGELMPLDLDGAALAKLGRTPRVQQTLREVAEARLLVRLQADPTPLAIDTPKVRKARRATHEAARLHELAQDPVALAYRDKRVRRAITGMVMAAAIIALTVSSIGVQASVAKALRLAEYSFGWWAAFGVEPALSLPLLATVAVQAYSAIRGQVVDRKSDVGRKLFKTELLLLGLTLLLNCWPALVAPDFSVLSLIVHSLGPIAAVTAVWVLPALWAVLALLPMPAITPTAGPTARKYSGNAWPTVEASPRKIDVHRARLQALIADGTLPAKPSASAIQKQLKCATDTAMALRDELAGVRA</sequence>
<keyword evidence="2" id="KW-0472">Membrane</keyword>
<accession>A0ABW7Z699</accession>
<dbReference type="Proteomes" id="UP001612741">
    <property type="component" value="Unassembled WGS sequence"/>
</dbReference>
<evidence type="ECO:0008006" key="5">
    <source>
        <dbReference type="Google" id="ProtNLM"/>
    </source>
</evidence>
<evidence type="ECO:0000313" key="4">
    <source>
        <dbReference type="Proteomes" id="UP001612741"/>
    </source>
</evidence>
<evidence type="ECO:0000313" key="3">
    <source>
        <dbReference type="EMBL" id="MFI6503710.1"/>
    </source>
</evidence>